<proteinExistence type="predicted"/>
<dbReference type="Proteomes" id="UP000269221">
    <property type="component" value="Unassembled WGS sequence"/>
</dbReference>
<dbReference type="AlphaFoldDB" id="A0A3M0KJU0"/>
<protein>
    <recommendedName>
        <fullName evidence="3">Reverse transcriptase domain-containing protein</fullName>
    </recommendedName>
</protein>
<gene>
    <name evidence="1" type="ORF">DUI87_10861</name>
</gene>
<dbReference type="STRING" id="333673.A0A3M0KJU0"/>
<evidence type="ECO:0000313" key="1">
    <source>
        <dbReference type="EMBL" id="RMC13326.1"/>
    </source>
</evidence>
<evidence type="ECO:0000313" key="2">
    <source>
        <dbReference type="Proteomes" id="UP000269221"/>
    </source>
</evidence>
<dbReference type="SUPFAM" id="SSF56672">
    <property type="entry name" value="DNA/RNA polymerases"/>
    <property type="match status" value="1"/>
</dbReference>
<organism evidence="1 2">
    <name type="scientific">Hirundo rustica rustica</name>
    <dbReference type="NCBI Taxonomy" id="333673"/>
    <lineage>
        <taxon>Eukaryota</taxon>
        <taxon>Metazoa</taxon>
        <taxon>Chordata</taxon>
        <taxon>Craniata</taxon>
        <taxon>Vertebrata</taxon>
        <taxon>Euteleostomi</taxon>
        <taxon>Archelosauria</taxon>
        <taxon>Archosauria</taxon>
        <taxon>Dinosauria</taxon>
        <taxon>Saurischia</taxon>
        <taxon>Theropoda</taxon>
        <taxon>Coelurosauria</taxon>
        <taxon>Aves</taxon>
        <taxon>Neognathae</taxon>
        <taxon>Neoaves</taxon>
        <taxon>Telluraves</taxon>
        <taxon>Australaves</taxon>
        <taxon>Passeriformes</taxon>
        <taxon>Sylvioidea</taxon>
        <taxon>Hirundinidae</taxon>
        <taxon>Hirundo</taxon>
    </lineage>
</organism>
<comment type="caution">
    <text evidence="1">The sequence shown here is derived from an EMBL/GenBank/DDBJ whole genome shotgun (WGS) entry which is preliminary data.</text>
</comment>
<dbReference type="OrthoDB" id="9205920at2759"/>
<dbReference type="EMBL" id="QRBI01000106">
    <property type="protein sequence ID" value="RMC13326.1"/>
    <property type="molecule type" value="Genomic_DNA"/>
</dbReference>
<dbReference type="InterPro" id="IPR043502">
    <property type="entry name" value="DNA/RNA_pol_sf"/>
</dbReference>
<reference evidence="1 2" key="1">
    <citation type="submission" date="2018-07" db="EMBL/GenBank/DDBJ databases">
        <title>A high quality draft genome assembly of the barn swallow (H. rustica rustica).</title>
        <authorList>
            <person name="Formenti G."/>
            <person name="Chiara M."/>
            <person name="Poveda L."/>
            <person name="Francoijs K.-J."/>
            <person name="Bonisoli-Alquati A."/>
            <person name="Canova L."/>
            <person name="Gianfranceschi L."/>
            <person name="Horner D.S."/>
            <person name="Saino N."/>
        </authorList>
    </citation>
    <scope>NUCLEOTIDE SEQUENCE [LARGE SCALE GENOMIC DNA]</scope>
    <source>
        <strain evidence="1">Chelidonia</strain>
        <tissue evidence="1">Blood</tissue>
    </source>
</reference>
<name>A0A3M0KJU0_HIRRU</name>
<accession>A0A3M0KJU0</accession>
<sequence length="123" mass="14483">MGKRHFGTMGRETGSGFLMGITVALTTLKLSWKTDNPVWVDQWPLEQKKLSALKNLVKEQLEKGHIKSTNSPWNSPVFVIRKKVFGSWRLLHDLRKINEVIKEMDHFSWDFYLSQWFREIGHL</sequence>
<evidence type="ECO:0008006" key="3">
    <source>
        <dbReference type="Google" id="ProtNLM"/>
    </source>
</evidence>
<keyword evidence="2" id="KW-1185">Reference proteome</keyword>
<dbReference type="Gene3D" id="3.10.10.10">
    <property type="entry name" value="HIV Type 1 Reverse Transcriptase, subunit A, domain 1"/>
    <property type="match status" value="1"/>
</dbReference>